<evidence type="ECO:0000256" key="11">
    <source>
        <dbReference type="ARBA" id="ARBA00037847"/>
    </source>
</evidence>
<keyword evidence="4 12" id="KW-0812">Transmembrane</keyword>
<comment type="function">
    <text evidence="12">Component of the F(0) channel, it forms part of the peripheral stalk, linking F(1) to F(0).</text>
</comment>
<evidence type="ECO:0000256" key="13">
    <source>
        <dbReference type="RuleBase" id="RU003848"/>
    </source>
</evidence>
<comment type="function">
    <text evidence="10 12">F(1)F(0) ATP synthase produces ATP from ADP in the presence of a proton or sodium gradient. F-type ATPases consist of two structural domains, F(1) containing the extramembraneous catalytic core and F(0) containing the membrane proton channel, linked together by a central stalk and a peripheral stalk. During catalysis, ATP synthesis in the catalytic domain of F(1) is coupled via a rotary mechanism of the central stalk subunits to proton translocation.</text>
</comment>
<dbReference type="PANTHER" id="PTHR33445:SF2">
    <property type="entry name" value="ATP SYNTHASE SUBUNIT B', CHLOROPLASTIC"/>
    <property type="match status" value="1"/>
</dbReference>
<dbReference type="Gene3D" id="6.10.250.1580">
    <property type="match status" value="1"/>
</dbReference>
<dbReference type="Proteomes" id="UP000229749">
    <property type="component" value="Unassembled WGS sequence"/>
</dbReference>
<comment type="subcellular location">
    <subcellularLocation>
        <location evidence="12">Cell membrane</location>
        <topology evidence="12">Single-pass membrane protein</topology>
    </subcellularLocation>
    <subcellularLocation>
        <location evidence="11">Endomembrane system</location>
        <topology evidence="11">Single-pass membrane protein</topology>
    </subcellularLocation>
</comment>
<protein>
    <recommendedName>
        <fullName evidence="12">ATP synthase subunit b</fullName>
    </recommendedName>
    <alternativeName>
        <fullName evidence="12">ATP synthase F(0) sector subunit b</fullName>
    </alternativeName>
    <alternativeName>
        <fullName evidence="12">ATPase subunit I</fullName>
    </alternativeName>
    <alternativeName>
        <fullName evidence="12">F-type ATPase subunit b</fullName>
        <shortName evidence="12">F-ATPase subunit b</shortName>
    </alternativeName>
</protein>
<dbReference type="GO" id="GO:0012505">
    <property type="term" value="C:endomembrane system"/>
    <property type="evidence" value="ECO:0007669"/>
    <property type="project" value="UniProtKB-SubCell"/>
</dbReference>
<dbReference type="HAMAP" id="MF_01398">
    <property type="entry name" value="ATP_synth_b_bprime"/>
    <property type="match status" value="1"/>
</dbReference>
<dbReference type="GO" id="GO:0045259">
    <property type="term" value="C:proton-transporting ATP synthase complex"/>
    <property type="evidence" value="ECO:0007669"/>
    <property type="project" value="UniProtKB-KW"/>
</dbReference>
<keyword evidence="9 12" id="KW-0066">ATP synthesis</keyword>
<keyword evidence="6 12" id="KW-1133">Transmembrane helix</keyword>
<evidence type="ECO:0000256" key="8">
    <source>
        <dbReference type="ARBA" id="ARBA00023136"/>
    </source>
</evidence>
<keyword evidence="3 12" id="KW-0138">CF(0)</keyword>
<dbReference type="PANTHER" id="PTHR33445">
    <property type="entry name" value="ATP SYNTHASE SUBUNIT B', CHLOROPLASTIC"/>
    <property type="match status" value="1"/>
</dbReference>
<dbReference type="EMBL" id="PFWS01000001">
    <property type="protein sequence ID" value="PJA47794.1"/>
    <property type="molecule type" value="Genomic_DNA"/>
</dbReference>
<dbReference type="AlphaFoldDB" id="A0A2M7XIM5"/>
<sequence>MDQQIVQQTTEAIHQTGGISALGLNAKLFAAQLIHFLIVAMIFWKWIYRPLVLMIEKRSEKIDKGLAHTKEMEERLSSLETEREEIIKNAKQEALNLVKNAHEQTEERNEKMIQKTKQDVEKIVLDGKKRLIEEKEIMIQETRKEMALLAVQAAKKILEDSIDEKLAKKKAEEVIEKHLSV</sequence>
<keyword evidence="12" id="KW-1003">Cell membrane</keyword>
<evidence type="ECO:0000313" key="16">
    <source>
        <dbReference type="Proteomes" id="UP000229749"/>
    </source>
</evidence>
<keyword evidence="7 12" id="KW-0406">Ion transport</keyword>
<comment type="subunit">
    <text evidence="12">F-type ATPases have 2 components, F(1) - the catalytic core - and F(0) - the membrane proton channel. F(1) has five subunits: alpha(3), beta(3), gamma(1), delta(1), epsilon(1). F(0) has three main subunits: a(1), b(2) and c(10-14). The alpha and beta chains form an alternating ring which encloses part of the gamma chain. F(1) is attached to F(0) by a central stalk formed by the gamma and epsilon chains, while a peripheral stalk is formed by the delta and b chains.</text>
</comment>
<feature type="coiled-coil region" evidence="14">
    <location>
        <begin position="69"/>
        <end position="152"/>
    </location>
</feature>
<evidence type="ECO:0000256" key="9">
    <source>
        <dbReference type="ARBA" id="ARBA00023310"/>
    </source>
</evidence>
<dbReference type="CDD" id="cd06503">
    <property type="entry name" value="ATP-synt_Fo_b"/>
    <property type="match status" value="1"/>
</dbReference>
<evidence type="ECO:0000256" key="3">
    <source>
        <dbReference type="ARBA" id="ARBA00022547"/>
    </source>
</evidence>
<accession>A0A2M7XIM5</accession>
<evidence type="ECO:0000256" key="7">
    <source>
        <dbReference type="ARBA" id="ARBA00023065"/>
    </source>
</evidence>
<keyword evidence="8 12" id="KW-0472">Membrane</keyword>
<proteinExistence type="inferred from homology"/>
<keyword evidence="5 12" id="KW-0375">Hydrogen ion transport</keyword>
<evidence type="ECO:0000256" key="1">
    <source>
        <dbReference type="ARBA" id="ARBA00005513"/>
    </source>
</evidence>
<evidence type="ECO:0000256" key="5">
    <source>
        <dbReference type="ARBA" id="ARBA00022781"/>
    </source>
</evidence>
<evidence type="ECO:0000256" key="4">
    <source>
        <dbReference type="ARBA" id="ARBA00022692"/>
    </source>
</evidence>
<dbReference type="NCBIfam" id="TIGR01144">
    <property type="entry name" value="ATP_synt_b"/>
    <property type="match status" value="1"/>
</dbReference>
<keyword evidence="14" id="KW-0175">Coiled coil</keyword>
<gene>
    <name evidence="12 15" type="primary">atpF</name>
    <name evidence="15" type="ORF">CO172_00020</name>
</gene>
<reference evidence="16" key="1">
    <citation type="submission" date="2017-09" db="EMBL/GenBank/DDBJ databases">
        <title>Depth-based differentiation of microbial function through sediment-hosted aquifers and enrichment of novel symbionts in the deep terrestrial subsurface.</title>
        <authorList>
            <person name="Probst A.J."/>
            <person name="Ladd B."/>
            <person name="Jarett J.K."/>
            <person name="Geller-Mcgrath D.E."/>
            <person name="Sieber C.M.K."/>
            <person name="Emerson J.B."/>
            <person name="Anantharaman K."/>
            <person name="Thomas B.C."/>
            <person name="Malmstrom R."/>
            <person name="Stieglmeier M."/>
            <person name="Klingl A."/>
            <person name="Woyke T."/>
            <person name="Ryan C.M."/>
            <person name="Banfield J.F."/>
        </authorList>
    </citation>
    <scope>NUCLEOTIDE SEQUENCE [LARGE SCALE GENOMIC DNA]</scope>
</reference>
<name>A0A2M7XIM5_9BACT</name>
<dbReference type="InterPro" id="IPR050059">
    <property type="entry name" value="ATP_synthase_B_chain"/>
</dbReference>
<evidence type="ECO:0000256" key="10">
    <source>
        <dbReference type="ARBA" id="ARBA00025198"/>
    </source>
</evidence>
<organism evidence="15 16">
    <name type="scientific">Candidatus Uhrbacteria bacterium CG_4_9_14_3_um_filter_36_7</name>
    <dbReference type="NCBI Taxonomy" id="1975033"/>
    <lineage>
        <taxon>Bacteria</taxon>
        <taxon>Candidatus Uhriibacteriota</taxon>
    </lineage>
</organism>
<comment type="similarity">
    <text evidence="1 12 13">Belongs to the ATPase B chain family.</text>
</comment>
<dbReference type="InterPro" id="IPR002146">
    <property type="entry name" value="ATP_synth_b/b'su_bac/chlpt"/>
</dbReference>
<dbReference type="InterPro" id="IPR005864">
    <property type="entry name" value="ATP_synth_F0_bsu_bac"/>
</dbReference>
<evidence type="ECO:0000256" key="14">
    <source>
        <dbReference type="SAM" id="Coils"/>
    </source>
</evidence>
<dbReference type="Pfam" id="PF00430">
    <property type="entry name" value="ATP-synt_B"/>
    <property type="match status" value="1"/>
</dbReference>
<evidence type="ECO:0000256" key="12">
    <source>
        <dbReference type="HAMAP-Rule" id="MF_01398"/>
    </source>
</evidence>
<evidence type="ECO:0000256" key="6">
    <source>
        <dbReference type="ARBA" id="ARBA00022989"/>
    </source>
</evidence>
<comment type="caution">
    <text evidence="15">The sequence shown here is derived from an EMBL/GenBank/DDBJ whole genome shotgun (WGS) entry which is preliminary data.</text>
</comment>
<dbReference type="GO" id="GO:0046961">
    <property type="term" value="F:proton-transporting ATPase activity, rotational mechanism"/>
    <property type="evidence" value="ECO:0007669"/>
    <property type="project" value="TreeGrafter"/>
</dbReference>
<dbReference type="GO" id="GO:0005886">
    <property type="term" value="C:plasma membrane"/>
    <property type="evidence" value="ECO:0007669"/>
    <property type="project" value="UniProtKB-SubCell"/>
</dbReference>
<feature type="transmembrane region" description="Helical" evidence="12">
    <location>
        <begin position="29"/>
        <end position="48"/>
    </location>
</feature>
<dbReference type="GO" id="GO:0046933">
    <property type="term" value="F:proton-transporting ATP synthase activity, rotational mechanism"/>
    <property type="evidence" value="ECO:0007669"/>
    <property type="project" value="UniProtKB-UniRule"/>
</dbReference>
<keyword evidence="2 12" id="KW-0813">Transport</keyword>
<evidence type="ECO:0000313" key="15">
    <source>
        <dbReference type="EMBL" id="PJA47794.1"/>
    </source>
</evidence>
<evidence type="ECO:0000256" key="2">
    <source>
        <dbReference type="ARBA" id="ARBA00022448"/>
    </source>
</evidence>